<evidence type="ECO:0000313" key="3">
    <source>
        <dbReference type="Proteomes" id="UP000298061"/>
    </source>
</evidence>
<organism evidence="2 3">
    <name type="scientific">Hericium alpestre</name>
    <dbReference type="NCBI Taxonomy" id="135208"/>
    <lineage>
        <taxon>Eukaryota</taxon>
        <taxon>Fungi</taxon>
        <taxon>Dikarya</taxon>
        <taxon>Basidiomycota</taxon>
        <taxon>Agaricomycotina</taxon>
        <taxon>Agaricomycetes</taxon>
        <taxon>Russulales</taxon>
        <taxon>Hericiaceae</taxon>
        <taxon>Hericium</taxon>
    </lineage>
</organism>
<accession>A0A4Y9ZK66</accession>
<protein>
    <recommendedName>
        <fullName evidence="1">Fungal-type protein kinase domain-containing protein</fullName>
    </recommendedName>
</protein>
<dbReference type="Pfam" id="PF17667">
    <property type="entry name" value="Pkinase_fungal"/>
    <property type="match status" value="2"/>
</dbReference>
<dbReference type="AlphaFoldDB" id="A0A4Y9ZK66"/>
<name>A0A4Y9ZK66_9AGAM</name>
<sequence>MAAQFIGPMPLIQFLKDFVPQAPEPFSSTSNVFEDVLEGPNRPGDFEDRFIRAVERTKLCPNVQFFNTTDGPDTNLFYRTKVDISGHRHPSPESSPASAIALPSLESSNSERTSLRGSVDWTIMEIGIELKDEDEDPFQDPPPGLSLQARKDHIFEKDTQAAHTIRGQMIAYAASHQTAQFRSFCFSVLLLKGEARLVRWDRAGAIVTEKFNYTNCADNLVEFLWRFEIQLASQRLPGGTRGNVHKVTVHDSKDDQDHHFLVSSATDWTLAATGRSTRGWVALDLKTGQRAWLKDSWRIDMADMEKEVDIYRDLNKLRVRNVPIMLQGGDVAGQSTVTGDYVNEPWCCGTHDILKHQHCRLALDVIGRKLQDFKNSEELSSAVNDALIGHYDAYRLAKVLHRDVAETS</sequence>
<evidence type="ECO:0000259" key="1">
    <source>
        <dbReference type="Pfam" id="PF17667"/>
    </source>
</evidence>
<dbReference type="OrthoDB" id="5592585at2759"/>
<feature type="domain" description="Fungal-type protein kinase" evidence="1">
    <location>
        <begin position="167"/>
        <end position="332"/>
    </location>
</feature>
<proteinExistence type="predicted"/>
<dbReference type="EMBL" id="SFCI01002504">
    <property type="protein sequence ID" value="TFY73829.1"/>
    <property type="molecule type" value="Genomic_DNA"/>
</dbReference>
<dbReference type="InterPro" id="IPR040976">
    <property type="entry name" value="Pkinase_fungal"/>
</dbReference>
<reference evidence="2 3" key="1">
    <citation type="submission" date="2019-02" db="EMBL/GenBank/DDBJ databases">
        <title>Genome sequencing of the rare red list fungi Hericium alpestre (H. flagellum).</title>
        <authorList>
            <person name="Buettner E."/>
            <person name="Kellner H."/>
        </authorList>
    </citation>
    <scope>NUCLEOTIDE SEQUENCE [LARGE SCALE GENOMIC DNA]</scope>
    <source>
        <strain evidence="2 3">DSM 108284</strain>
    </source>
</reference>
<feature type="domain" description="Fungal-type protein kinase" evidence="1">
    <location>
        <begin position="356"/>
        <end position="406"/>
    </location>
</feature>
<dbReference type="Proteomes" id="UP000298061">
    <property type="component" value="Unassembled WGS sequence"/>
</dbReference>
<keyword evidence="3" id="KW-1185">Reference proteome</keyword>
<evidence type="ECO:0000313" key="2">
    <source>
        <dbReference type="EMBL" id="TFY73829.1"/>
    </source>
</evidence>
<gene>
    <name evidence="2" type="ORF">EWM64_g10183</name>
</gene>
<comment type="caution">
    <text evidence="2">The sequence shown here is derived from an EMBL/GenBank/DDBJ whole genome shotgun (WGS) entry which is preliminary data.</text>
</comment>